<proteinExistence type="predicted"/>
<dbReference type="Proteomes" id="UP000696280">
    <property type="component" value="Unassembled WGS sequence"/>
</dbReference>
<comment type="caution">
    <text evidence="1">The sequence shown here is derived from an EMBL/GenBank/DDBJ whole genome shotgun (WGS) entry which is preliminary data.</text>
</comment>
<name>A0A9N9L3X4_9HELO</name>
<sequence length="329" mass="35627">MGQVSVPDYISTKEGCTVPILYHSEPASIPDRWTHLSRDCKSLRDSEWVIPGLAIGDMAASNWCLDPRKEIREDVSMLSVQQLHRFISSISASAPVFPLTDRPRGWKSSGFRSILVARGLIFTRLTWSQEAQHIKPRWSVIGPNTLIVPFPSRQASEMAHRQSGGYKEEPGVAVAGDHAEERSSTRFTLDQGRGGCASVLQCLAVVCTDSTQRRQHDSFPSNTPFARRSPRYGFGLELLITLVDITTCPTPPIPRTVVYGANGGGKGSEPGVRDLSTEYNVPIESLLVVVACQGGNGAASTPSGWPLGHGASMAAFVHLPPIVTASSCY</sequence>
<organism evidence="1 2">
    <name type="scientific">Hymenoscyphus fraxineus</name>
    <dbReference type="NCBI Taxonomy" id="746836"/>
    <lineage>
        <taxon>Eukaryota</taxon>
        <taxon>Fungi</taxon>
        <taxon>Dikarya</taxon>
        <taxon>Ascomycota</taxon>
        <taxon>Pezizomycotina</taxon>
        <taxon>Leotiomycetes</taxon>
        <taxon>Helotiales</taxon>
        <taxon>Helotiaceae</taxon>
        <taxon>Hymenoscyphus</taxon>
    </lineage>
</organism>
<gene>
    <name evidence="1" type="ORF">HYFRA_00000023</name>
</gene>
<accession>A0A9N9L3X4</accession>
<evidence type="ECO:0000313" key="1">
    <source>
        <dbReference type="EMBL" id="CAG8957688.1"/>
    </source>
</evidence>
<protein>
    <submittedName>
        <fullName evidence="1">Uncharacterized protein</fullName>
    </submittedName>
</protein>
<reference evidence="1" key="1">
    <citation type="submission" date="2021-07" db="EMBL/GenBank/DDBJ databases">
        <authorList>
            <person name="Durling M."/>
        </authorList>
    </citation>
    <scope>NUCLEOTIDE SEQUENCE</scope>
</reference>
<dbReference type="EMBL" id="CAJVRL010000081">
    <property type="protein sequence ID" value="CAG8957688.1"/>
    <property type="molecule type" value="Genomic_DNA"/>
</dbReference>
<dbReference type="AlphaFoldDB" id="A0A9N9L3X4"/>
<keyword evidence="2" id="KW-1185">Reference proteome</keyword>
<dbReference type="OrthoDB" id="3565465at2759"/>
<evidence type="ECO:0000313" key="2">
    <source>
        <dbReference type="Proteomes" id="UP000696280"/>
    </source>
</evidence>